<organism evidence="3 4">
    <name type="scientific">Kitasatospora indigofera</name>
    <dbReference type="NCBI Taxonomy" id="67307"/>
    <lineage>
        <taxon>Bacteria</taxon>
        <taxon>Bacillati</taxon>
        <taxon>Actinomycetota</taxon>
        <taxon>Actinomycetes</taxon>
        <taxon>Kitasatosporales</taxon>
        <taxon>Streptomycetaceae</taxon>
        <taxon>Kitasatospora</taxon>
    </lineage>
</organism>
<evidence type="ECO:0000313" key="3">
    <source>
        <dbReference type="EMBL" id="GHH80262.1"/>
    </source>
</evidence>
<evidence type="ECO:0000259" key="2">
    <source>
        <dbReference type="Pfam" id="PF13191"/>
    </source>
</evidence>
<dbReference type="AlphaFoldDB" id="A0A919L185"/>
<name>A0A919L185_9ACTN</name>
<dbReference type="PRINTS" id="PR00364">
    <property type="entry name" value="DISEASERSIST"/>
</dbReference>
<dbReference type="RefSeq" id="WP_190214062.1">
    <property type="nucleotide sequence ID" value="NZ_BNBO01000046.1"/>
</dbReference>
<dbReference type="Pfam" id="PF13191">
    <property type="entry name" value="AAA_16"/>
    <property type="match status" value="1"/>
</dbReference>
<evidence type="ECO:0000256" key="1">
    <source>
        <dbReference type="SAM" id="MobiDB-lite"/>
    </source>
</evidence>
<reference evidence="3" key="1">
    <citation type="journal article" date="2014" name="Int. J. Syst. Evol. Microbiol.">
        <title>Complete genome sequence of Corynebacterium casei LMG S-19264T (=DSM 44701T), isolated from a smear-ripened cheese.</title>
        <authorList>
            <consortium name="US DOE Joint Genome Institute (JGI-PGF)"/>
            <person name="Walter F."/>
            <person name="Albersmeier A."/>
            <person name="Kalinowski J."/>
            <person name="Ruckert C."/>
        </authorList>
    </citation>
    <scope>NUCLEOTIDE SEQUENCE</scope>
    <source>
        <strain evidence="3">JCM 4646</strain>
    </source>
</reference>
<dbReference type="EMBL" id="BNBO01000046">
    <property type="protein sequence ID" value="GHH80262.1"/>
    <property type="molecule type" value="Genomic_DNA"/>
</dbReference>
<dbReference type="PANTHER" id="PTHR47691:SF3">
    <property type="entry name" value="HTH-TYPE TRANSCRIPTIONAL REGULATOR RV0890C-RELATED"/>
    <property type="match status" value="1"/>
</dbReference>
<dbReference type="PANTHER" id="PTHR47691">
    <property type="entry name" value="REGULATOR-RELATED"/>
    <property type="match status" value="1"/>
</dbReference>
<dbReference type="Proteomes" id="UP000617734">
    <property type="component" value="Unassembled WGS sequence"/>
</dbReference>
<dbReference type="SMART" id="SM00028">
    <property type="entry name" value="TPR"/>
    <property type="match status" value="3"/>
</dbReference>
<feature type="region of interest" description="Disordered" evidence="1">
    <location>
        <begin position="295"/>
        <end position="435"/>
    </location>
</feature>
<dbReference type="SUPFAM" id="SSF52540">
    <property type="entry name" value="P-loop containing nucleoside triphosphate hydrolases"/>
    <property type="match status" value="1"/>
</dbReference>
<comment type="caution">
    <text evidence="3">The sequence shown here is derived from an EMBL/GenBank/DDBJ whole genome shotgun (WGS) entry which is preliminary data.</text>
</comment>
<keyword evidence="4" id="KW-1185">Reference proteome</keyword>
<sequence length="805" mass="80131">MDARPAPDGAADQLPAGPAVFAGRRTELAALRAAAARPAEGRSPVLVLAGRPGSGRTTLAVRFARDVAADYPDGVLFARLSAPDGGRAAPGQVARRLLEQLGAPVDAMLLPGAGEEGRDDPACVRLRAALTGRRVLLLLDDVKDAGQLWPLLADEPGCLVVATTAGPLTGIEDIDPCILGGLEQPTAVGLLGELVGGNRISCDPVGGADLAEACASRPAALRLMAGWLRANPKSAVTDAARELVSVTGTVGGAAKAGAVKAGAVKAAAVKGGAVNGGAAGPGGLNGAAAGNPAGATGPAAVGGTPGTKDAGPAGGAAVNRRRADGVPVGGTPVGVTPAGSPPPGAGPTDGKPVAGPPGKGTASPGGAAGAPGTRAAAGRAGKGRKGRAGAGRPAAAAGPALRTPPVAPATGPATAPGAGPAAAPTAGPAAGDAGDRPWVTLPPGAAEPVPVPDNDPLIGAFTLLYGTLPPAQARMLRTLTLAPAQIADLRTASALVGCPAPEAAAALAALAGHELLGEEPPAADGTPRYRVPGRLHPRLVQLREAVDRPTETELARARLLERLVRLVDSARALLDPAGGPAPEPLPGPLRLRSAVQARQWLLGERDLLLGAVADAIGQGDLDGSAGRLVTALLRALPLTGAAAPADLHQLHELVLRVAERHGAPRRAAAALLNLADLHVAAGHWEQAAERFRAALGAAREAADEPACARALEGAAGCHRALGDAVRAADAYGRALALRQTLGDQPAEARLLARVAEAHVAQRRFEEAEREYRASLAVLRRLGDEQGRAAVTAAVQRLREQVDGGW</sequence>
<dbReference type="SUPFAM" id="SSF48452">
    <property type="entry name" value="TPR-like"/>
    <property type="match status" value="1"/>
</dbReference>
<dbReference type="Gene3D" id="1.25.40.10">
    <property type="entry name" value="Tetratricopeptide repeat domain"/>
    <property type="match status" value="1"/>
</dbReference>
<dbReference type="InterPro" id="IPR027417">
    <property type="entry name" value="P-loop_NTPase"/>
</dbReference>
<dbReference type="GeneID" id="95356346"/>
<proteinExistence type="predicted"/>
<dbReference type="InterPro" id="IPR041664">
    <property type="entry name" value="AAA_16"/>
</dbReference>
<dbReference type="InterPro" id="IPR011990">
    <property type="entry name" value="TPR-like_helical_dom_sf"/>
</dbReference>
<dbReference type="InterPro" id="IPR019734">
    <property type="entry name" value="TPR_rpt"/>
</dbReference>
<reference evidence="3" key="2">
    <citation type="submission" date="2020-09" db="EMBL/GenBank/DDBJ databases">
        <authorList>
            <person name="Sun Q."/>
            <person name="Ohkuma M."/>
        </authorList>
    </citation>
    <scope>NUCLEOTIDE SEQUENCE</scope>
    <source>
        <strain evidence="3">JCM 4646</strain>
    </source>
</reference>
<dbReference type="Gene3D" id="3.40.50.300">
    <property type="entry name" value="P-loop containing nucleotide triphosphate hydrolases"/>
    <property type="match status" value="1"/>
</dbReference>
<feature type="compositionally biased region" description="Low complexity" evidence="1">
    <location>
        <begin position="390"/>
        <end position="432"/>
    </location>
</feature>
<protein>
    <recommendedName>
        <fullName evidence="2">Orc1-like AAA ATPase domain-containing protein</fullName>
    </recommendedName>
</protein>
<gene>
    <name evidence="3" type="ORF">GCM10018781_60090</name>
</gene>
<accession>A0A919L185</accession>
<feature type="compositionally biased region" description="Low complexity" evidence="1">
    <location>
        <begin position="359"/>
        <end position="379"/>
    </location>
</feature>
<feature type="domain" description="Orc1-like AAA ATPase" evidence="2">
    <location>
        <begin position="21"/>
        <end position="144"/>
    </location>
</feature>
<evidence type="ECO:0000313" key="4">
    <source>
        <dbReference type="Proteomes" id="UP000617734"/>
    </source>
</evidence>